<comment type="similarity">
    <text evidence="1">Belongs to the transferase hexapeptide repeat family.</text>
</comment>
<feature type="binding site" evidence="3">
    <location>
        <position position="149"/>
    </location>
    <ligand>
        <name>acetyl-CoA</name>
        <dbReference type="ChEBI" id="CHEBI:57288"/>
    </ligand>
</feature>
<organism evidence="5 6">
    <name type="scientific">Desulfovibrio subterraneus</name>
    <dbReference type="NCBI Taxonomy" id="2718620"/>
    <lineage>
        <taxon>Bacteria</taxon>
        <taxon>Pseudomonadati</taxon>
        <taxon>Thermodesulfobacteriota</taxon>
        <taxon>Desulfovibrionia</taxon>
        <taxon>Desulfovibrionales</taxon>
        <taxon>Desulfovibrionaceae</taxon>
        <taxon>Desulfovibrio</taxon>
    </lineage>
</organism>
<evidence type="ECO:0000256" key="2">
    <source>
        <dbReference type="PIRSR" id="PIRSR620019-1"/>
    </source>
</evidence>
<dbReference type="CDD" id="cd03360">
    <property type="entry name" value="LbH_AT_putative"/>
    <property type="match status" value="1"/>
</dbReference>
<dbReference type="InterPro" id="IPR050179">
    <property type="entry name" value="Trans_hexapeptide_repeat"/>
</dbReference>
<dbReference type="Gene3D" id="3.40.50.20">
    <property type="match status" value="1"/>
</dbReference>
<evidence type="ECO:0000313" key="5">
    <source>
        <dbReference type="EMBL" id="GFM35022.1"/>
    </source>
</evidence>
<dbReference type="Pfam" id="PF17836">
    <property type="entry name" value="PglD_N"/>
    <property type="match status" value="1"/>
</dbReference>
<dbReference type="InterPro" id="IPR020019">
    <property type="entry name" value="AcTrfase_PglD-like"/>
</dbReference>
<feature type="site" description="Increases basicity of active site His" evidence="2">
    <location>
        <position position="141"/>
    </location>
</feature>
<feature type="active site" description="Proton acceptor" evidence="2">
    <location>
        <position position="140"/>
    </location>
</feature>
<dbReference type="AlphaFoldDB" id="A0A7J0BP84"/>
<dbReference type="PANTHER" id="PTHR43300:SF7">
    <property type="entry name" value="UDP-N-ACETYLBACILLOSAMINE N-ACETYLTRANSFERASE"/>
    <property type="match status" value="1"/>
</dbReference>
<sequence>MNTQYLIIGSGGHARVLLDTLRCLGLPVAACSDNNPDRVGQTVGGVPIIAETGLASGFPAQTTMLVNSVGGVKDMTPRRRVFEHFKSLGYRFATLVHPTAFVAADVLLEEGVQVMAGAMVITGARIGANTIINTRSSVDHDCVIGAHCHLAPGTTLSGTVTVGDGCLLGTGASIIQGIRIGERCVVGAGAAVVRDIPAGVTATGVPARIR</sequence>
<name>A0A7J0BP84_9BACT</name>
<dbReference type="Proteomes" id="UP000503840">
    <property type="component" value="Unassembled WGS sequence"/>
</dbReference>
<dbReference type="Gene3D" id="2.160.10.10">
    <property type="entry name" value="Hexapeptide repeat proteins"/>
    <property type="match status" value="1"/>
</dbReference>
<gene>
    <name evidence="5" type="primary">pglB</name>
    <name evidence="5" type="ORF">DSM101010T_33870</name>
</gene>
<feature type="domain" description="PglD N-terminal" evidence="4">
    <location>
        <begin position="6"/>
        <end position="70"/>
    </location>
</feature>
<dbReference type="SUPFAM" id="SSF51161">
    <property type="entry name" value="Trimeric LpxA-like enzymes"/>
    <property type="match status" value="1"/>
</dbReference>
<dbReference type="PANTHER" id="PTHR43300">
    <property type="entry name" value="ACETYLTRANSFERASE"/>
    <property type="match status" value="1"/>
</dbReference>
<dbReference type="InterPro" id="IPR001451">
    <property type="entry name" value="Hexapep"/>
</dbReference>
<dbReference type="InterPro" id="IPR011004">
    <property type="entry name" value="Trimer_LpxA-like_sf"/>
</dbReference>
<evidence type="ECO:0000259" key="4">
    <source>
        <dbReference type="Pfam" id="PF17836"/>
    </source>
</evidence>
<protein>
    <submittedName>
        <fullName evidence="5">Pilus assembly protein</fullName>
    </submittedName>
</protein>
<dbReference type="InterPro" id="IPR041561">
    <property type="entry name" value="PglD_N"/>
</dbReference>
<dbReference type="Pfam" id="PF14602">
    <property type="entry name" value="Hexapep_2"/>
    <property type="match status" value="1"/>
</dbReference>
<evidence type="ECO:0000256" key="1">
    <source>
        <dbReference type="ARBA" id="ARBA00007274"/>
    </source>
</evidence>
<evidence type="ECO:0000313" key="6">
    <source>
        <dbReference type="Proteomes" id="UP000503840"/>
    </source>
</evidence>
<keyword evidence="6" id="KW-1185">Reference proteome</keyword>
<comment type="caution">
    <text evidence="5">The sequence shown here is derived from an EMBL/GenBank/DDBJ whole genome shotgun (WGS) entry which is preliminary data.</text>
</comment>
<dbReference type="NCBIfam" id="TIGR03570">
    <property type="entry name" value="NeuD_NnaD"/>
    <property type="match status" value="1"/>
</dbReference>
<evidence type="ECO:0000256" key="3">
    <source>
        <dbReference type="PIRSR" id="PIRSR620019-2"/>
    </source>
</evidence>
<dbReference type="Pfam" id="PF00132">
    <property type="entry name" value="Hexapep"/>
    <property type="match status" value="1"/>
</dbReference>
<accession>A0A7J0BP84</accession>
<dbReference type="EMBL" id="BLVO01000016">
    <property type="protein sequence ID" value="GFM35022.1"/>
    <property type="molecule type" value="Genomic_DNA"/>
</dbReference>
<dbReference type="RefSeq" id="WP_174406659.1">
    <property type="nucleotide sequence ID" value="NZ_BLVO01000016.1"/>
</dbReference>
<proteinExistence type="inferred from homology"/>
<reference evidence="5 6" key="1">
    <citation type="submission" date="2020-05" db="EMBL/GenBank/DDBJ databases">
        <title>Draft genome sequence of Desulfovibrio sp. strain HN2T.</title>
        <authorList>
            <person name="Ueno A."/>
            <person name="Tamazawa S."/>
            <person name="Tamamura S."/>
            <person name="Murakami T."/>
            <person name="Kiyama T."/>
            <person name="Inomata H."/>
            <person name="Amano Y."/>
            <person name="Miyakawa K."/>
            <person name="Tamaki H."/>
            <person name="Naganuma T."/>
            <person name="Kaneko K."/>
        </authorList>
    </citation>
    <scope>NUCLEOTIDE SEQUENCE [LARGE SCALE GENOMIC DNA]</scope>
    <source>
        <strain evidence="5 6">HN2</strain>
    </source>
</reference>